<dbReference type="InterPro" id="IPR025714">
    <property type="entry name" value="Methyltranfer_dom"/>
</dbReference>
<dbReference type="Proteomes" id="UP000218231">
    <property type="component" value="Unassembled WGS sequence"/>
</dbReference>
<dbReference type="STRING" id="2018661.A0A2A2L247"/>
<dbReference type="Pfam" id="PF21320">
    <property type="entry name" value="WHD_Rv2258c"/>
    <property type="match status" value="1"/>
</dbReference>
<gene>
    <name evidence="3" type="ORF">WR25_20638</name>
</gene>
<dbReference type="InterPro" id="IPR029063">
    <property type="entry name" value="SAM-dependent_MTases_sf"/>
</dbReference>
<feature type="domain" description="S-adenosylmethionine-dependent methyltransferase Rv2258c-like winged HTH" evidence="2">
    <location>
        <begin position="2"/>
        <end position="70"/>
    </location>
</feature>
<dbReference type="PANTHER" id="PTHR45581">
    <property type="entry name" value="PROTEIN CBG10435"/>
    <property type="match status" value="1"/>
</dbReference>
<evidence type="ECO:0000313" key="4">
    <source>
        <dbReference type="Proteomes" id="UP000218231"/>
    </source>
</evidence>
<dbReference type="AlphaFoldDB" id="A0A2A2L247"/>
<proteinExistence type="predicted"/>
<name>A0A2A2L247_9BILA</name>
<comment type="caution">
    <text evidence="3">The sequence shown here is derived from an EMBL/GenBank/DDBJ whole genome shotgun (WGS) entry which is preliminary data.</text>
</comment>
<dbReference type="PANTHER" id="PTHR45581:SF3">
    <property type="entry name" value="METHYLTRANSFERASE DOMAIN-CONTAINING PROTEIN"/>
    <property type="match status" value="1"/>
</dbReference>
<organism evidence="3 4">
    <name type="scientific">Diploscapter pachys</name>
    <dbReference type="NCBI Taxonomy" id="2018661"/>
    <lineage>
        <taxon>Eukaryota</taxon>
        <taxon>Metazoa</taxon>
        <taxon>Ecdysozoa</taxon>
        <taxon>Nematoda</taxon>
        <taxon>Chromadorea</taxon>
        <taxon>Rhabditida</taxon>
        <taxon>Rhabditina</taxon>
        <taxon>Rhabditomorpha</taxon>
        <taxon>Rhabditoidea</taxon>
        <taxon>Rhabditidae</taxon>
        <taxon>Diploscapter</taxon>
    </lineage>
</organism>
<dbReference type="Pfam" id="PF13847">
    <property type="entry name" value="Methyltransf_31"/>
    <property type="match status" value="1"/>
</dbReference>
<accession>A0A2A2L247</accession>
<dbReference type="Gene3D" id="3.40.50.150">
    <property type="entry name" value="Vaccinia Virus protein VP39"/>
    <property type="match status" value="1"/>
</dbReference>
<reference evidence="3 4" key="1">
    <citation type="journal article" date="2017" name="Curr. Biol.">
        <title>Genome architecture and evolution of a unichromosomal asexual nematode.</title>
        <authorList>
            <person name="Fradin H."/>
            <person name="Zegar C."/>
            <person name="Gutwein M."/>
            <person name="Lucas J."/>
            <person name="Kovtun M."/>
            <person name="Corcoran D."/>
            <person name="Baugh L.R."/>
            <person name="Kiontke K."/>
            <person name="Gunsalus K."/>
            <person name="Fitch D.H."/>
            <person name="Piano F."/>
        </authorList>
    </citation>
    <scope>NUCLEOTIDE SEQUENCE [LARGE SCALE GENOMIC DNA]</scope>
    <source>
        <strain evidence="3">PF1309</strain>
    </source>
</reference>
<keyword evidence="4" id="KW-1185">Reference proteome</keyword>
<evidence type="ECO:0000313" key="3">
    <source>
        <dbReference type="EMBL" id="PAV80346.1"/>
    </source>
</evidence>
<dbReference type="CDD" id="cd02440">
    <property type="entry name" value="AdoMet_MTases"/>
    <property type="match status" value="1"/>
</dbReference>
<feature type="domain" description="Methyltransferase" evidence="1">
    <location>
        <begin position="160"/>
        <end position="270"/>
    </location>
</feature>
<dbReference type="OrthoDB" id="506498at2759"/>
<dbReference type="InterPro" id="IPR048711">
    <property type="entry name" value="WHD_Rv2258c"/>
</dbReference>
<protein>
    <submittedName>
        <fullName evidence="3">Uncharacterized protein</fullName>
    </submittedName>
</protein>
<evidence type="ECO:0000259" key="1">
    <source>
        <dbReference type="Pfam" id="PF13847"/>
    </source>
</evidence>
<sequence>MALGDQLGLFDALAAIGSEEHPAKPKEVADKADCKERYVKEWLGMMACADVVEVTEDEKFFIKPENKEVVIASAAQMSMIMSVTEPYKKLVDVYKKNGPLGLPYSDFTTFYNKLSKVHEPFDKIHLIRDVIPLIAVQVHLLLIYTKKIFYKFQESLEAGGLRILDVGCGNGSHMSLMAEKYPRSQFTGIDIAEAAIQKAKSRRNESTGAAFENLEFQVMGASQMDSSWTDSFDLVLIFDACHDQMRPDLCLREIHRVLKSDGRFAMLEITGTSSIYKDKQMFGQAAITPYSFSVLHCLPIASNSEDALGLGTAWGQVRAESMLREAGFSKVDVVETPFFPLNVLYISYK</sequence>
<evidence type="ECO:0000259" key="2">
    <source>
        <dbReference type="Pfam" id="PF21320"/>
    </source>
</evidence>
<dbReference type="EMBL" id="LIAE01007279">
    <property type="protein sequence ID" value="PAV80346.1"/>
    <property type="molecule type" value="Genomic_DNA"/>
</dbReference>
<dbReference type="SUPFAM" id="SSF53335">
    <property type="entry name" value="S-adenosyl-L-methionine-dependent methyltransferases"/>
    <property type="match status" value="1"/>
</dbReference>